<accession>A0A0D2YDA1</accession>
<dbReference type="Proteomes" id="UP000002489">
    <property type="component" value="Unassembled WGS sequence"/>
</dbReference>
<name>A0A0D2YDA1_FUSOF</name>
<reference evidence="1" key="2">
    <citation type="submission" date="2025-08" db="UniProtKB">
        <authorList>
            <consortium name="EnsemblFungi"/>
        </authorList>
    </citation>
    <scope>IDENTIFICATION</scope>
    <source>
        <strain evidence="1">4287 / CBS 123668 / FGSC 9935 / NRRL 34936</strain>
    </source>
</reference>
<evidence type="ECO:0000313" key="1">
    <source>
        <dbReference type="EnsemblFungi" id="FOXG_14285P0"/>
    </source>
</evidence>
<dbReference type="AlphaFoldDB" id="A0A0D2YDA1"/>
<dbReference type="STRING" id="426428.A0A0D2YDA1"/>
<dbReference type="EnsemblFungi" id="FOXG_14285T0">
    <property type="protein sequence ID" value="FOXG_14285P0"/>
    <property type="gene ID" value="FOXG_14285"/>
</dbReference>
<protein>
    <submittedName>
        <fullName evidence="1">Uncharacterized protein</fullName>
    </submittedName>
</protein>
<proteinExistence type="predicted"/>
<evidence type="ECO:0000313" key="2">
    <source>
        <dbReference type="Proteomes" id="UP000002489"/>
    </source>
</evidence>
<sequence length="200" mass="23748">MIPKVDHDPDDTEPEYVPHTNVKGYEWFEMGIFTRWDSPSRCQVLCVDIPFDLPDQLKALLERRPSCLNFEDPFAMHVDLIDLIIKYYDLSVWRVRGPVRRLEKNRPYVGRLFKPMHDISRHGIHTSEILSATIETLQEMLRYQTEVYDKEPCAHEKTYQVQAKEYLRFQIQLTKSLKLRSDSNQKRLENEVDLVRNQPG</sequence>
<organism evidence="1 2">
    <name type="scientific">Fusarium oxysporum (strain Fo5176)</name>
    <name type="common">Fusarium vascular wilt</name>
    <dbReference type="NCBI Taxonomy" id="660025"/>
    <lineage>
        <taxon>Eukaryota</taxon>
        <taxon>Fungi</taxon>
        <taxon>Dikarya</taxon>
        <taxon>Ascomycota</taxon>
        <taxon>Pezizomycotina</taxon>
        <taxon>Sordariomycetes</taxon>
        <taxon>Hypocreomycetidae</taxon>
        <taxon>Hypocreales</taxon>
        <taxon>Nectriaceae</taxon>
        <taxon>Fusarium</taxon>
        <taxon>Fusarium oxysporum species complex</taxon>
    </lineage>
</organism>
<reference evidence="2" key="1">
    <citation type="journal article" date="2012" name="Mol. Plant Microbe Interact.">
        <title>A highly conserved effector in Fusarium oxysporum is required for full virulence on Arabidopsis.</title>
        <authorList>
            <person name="Thatcher L.F."/>
            <person name="Gardiner D.M."/>
            <person name="Kazan K."/>
            <person name="Manners J."/>
        </authorList>
    </citation>
    <scope>NUCLEOTIDE SEQUENCE [LARGE SCALE GENOMIC DNA]</scope>
    <source>
        <strain evidence="2">Fo5176</strain>
    </source>
</reference>